<protein>
    <recommendedName>
        <fullName evidence="3">G-D-S-L family lipolytic protein</fullName>
    </recommendedName>
</protein>
<dbReference type="SUPFAM" id="SSF52266">
    <property type="entry name" value="SGNH hydrolase"/>
    <property type="match status" value="1"/>
</dbReference>
<keyword evidence="2" id="KW-1185">Reference proteome</keyword>
<sequence length="472" mass="50022">MNTFYLNQLGRTGLVAVATAVLNACAPGQETPTPTTSVDVSRYVAVGDSYTAGISAGGLTRASQEYSFPSLLARQFKGASREAAFTQPLLEAGTGAGFIELVDFPATGLPKTRRVAGQAVRRTIINPGTCAGPDTVRLLTRNNPSSSLPQNLGIPGLALSQIETAGLGNEASAVAGAPFNSYFERLLPPATTRTYLQAVTDVAASATFFTYFQGLDDLLPYVRSGGQCGGRYDSTAFRNQALLTMRANARKVLDRLAAGGRPGIIAKLPALTTLPLLRLGNGTALLARFSAAPGVFITVGNPFRPAQVRPITSRDYVLASVLSRVGQPTAVVVGSTTLMLPYGLDSRNPLRDADVLDETELTFVSFVLNGYNNELETLARDVYKMPVITPDGNQRALNLDVILFDQVAGLISVGGVVYSPELVRGNFFSLDYYTLTPRGNGLMANAFITAINKAYRANIPAVDVNSLPTVAQ</sequence>
<dbReference type="AlphaFoldDB" id="A0A1G1TD42"/>
<evidence type="ECO:0000313" key="1">
    <source>
        <dbReference type="EMBL" id="OGX88791.1"/>
    </source>
</evidence>
<reference evidence="1 2" key="1">
    <citation type="submission" date="2016-08" db="EMBL/GenBank/DDBJ databases">
        <title>Hymenobacter coccineus sp. nov., Hymenobacter lapidarius sp. nov. and Hymenobacter glacialis sp. nov., isolated from Antarctic soil.</title>
        <authorList>
            <person name="Sedlacek I."/>
            <person name="Kralova S."/>
            <person name="Kyrova K."/>
            <person name="Maslanova I."/>
            <person name="Stankova E."/>
            <person name="Vrbovska V."/>
            <person name="Nemec M."/>
            <person name="Bartak M."/>
            <person name="Svec P."/>
            <person name="Busse H.-J."/>
            <person name="Pantucek R."/>
        </authorList>
    </citation>
    <scope>NUCLEOTIDE SEQUENCE [LARGE SCALE GENOMIC DNA]</scope>
    <source>
        <strain evidence="1 2">CCM 8643</strain>
    </source>
</reference>
<organism evidence="1 2">
    <name type="scientific">Hymenobacter lapidarius</name>
    <dbReference type="NCBI Taxonomy" id="1908237"/>
    <lineage>
        <taxon>Bacteria</taxon>
        <taxon>Pseudomonadati</taxon>
        <taxon>Bacteroidota</taxon>
        <taxon>Cytophagia</taxon>
        <taxon>Cytophagales</taxon>
        <taxon>Hymenobacteraceae</taxon>
        <taxon>Hymenobacter</taxon>
    </lineage>
</organism>
<dbReference type="Proteomes" id="UP000176294">
    <property type="component" value="Unassembled WGS sequence"/>
</dbReference>
<dbReference type="OrthoDB" id="9764164at2"/>
<evidence type="ECO:0000313" key="2">
    <source>
        <dbReference type="Proteomes" id="UP000176294"/>
    </source>
</evidence>
<gene>
    <name evidence="1" type="ORF">BEN47_08600</name>
</gene>
<dbReference type="RefSeq" id="WP_070724731.1">
    <property type="nucleotide sequence ID" value="NZ_MDZB01000055.1"/>
</dbReference>
<proteinExistence type="predicted"/>
<accession>A0A1G1TD42</accession>
<comment type="caution">
    <text evidence="1">The sequence shown here is derived from an EMBL/GenBank/DDBJ whole genome shotgun (WGS) entry which is preliminary data.</text>
</comment>
<evidence type="ECO:0008006" key="3">
    <source>
        <dbReference type="Google" id="ProtNLM"/>
    </source>
</evidence>
<dbReference type="STRING" id="1908237.BEN47_08600"/>
<dbReference type="EMBL" id="MDZB01000055">
    <property type="protein sequence ID" value="OGX88791.1"/>
    <property type="molecule type" value="Genomic_DNA"/>
</dbReference>
<name>A0A1G1TD42_9BACT</name>